<dbReference type="GO" id="GO:0008360">
    <property type="term" value="P:regulation of cell shape"/>
    <property type="evidence" value="ECO:0007669"/>
    <property type="project" value="UniProtKB-KW"/>
</dbReference>
<keyword evidence="14" id="KW-0961">Cell wall biogenesis/degradation</keyword>
<evidence type="ECO:0000256" key="4">
    <source>
        <dbReference type="ARBA" id="ARBA00021581"/>
    </source>
</evidence>
<keyword evidence="10 14" id="KW-0046">Antibiotic resistance</keyword>
<keyword evidence="5 14" id="KW-1003">Cell membrane</keyword>
<proteinExistence type="inferred from homology"/>
<feature type="transmembrane region" description="Helical" evidence="14">
    <location>
        <begin position="191"/>
        <end position="211"/>
    </location>
</feature>
<organism evidence="15 16">
    <name type="scientific">Abyssobacteria bacterium (strain SURF_5)</name>
    <dbReference type="NCBI Taxonomy" id="2093360"/>
    <lineage>
        <taxon>Bacteria</taxon>
        <taxon>Pseudomonadati</taxon>
        <taxon>Candidatus Hydrogenedentota</taxon>
        <taxon>Candidatus Abyssobacteria</taxon>
    </lineage>
</organism>
<gene>
    <name evidence="14" type="primary">uppP</name>
    <name evidence="15" type="ORF">C4520_22085</name>
</gene>
<keyword evidence="8 14" id="KW-1133">Transmembrane helix</keyword>
<comment type="catalytic activity">
    <reaction evidence="13 14">
        <text>di-trans,octa-cis-undecaprenyl diphosphate + H2O = di-trans,octa-cis-undecaprenyl phosphate + phosphate + H(+)</text>
        <dbReference type="Rhea" id="RHEA:28094"/>
        <dbReference type="ChEBI" id="CHEBI:15377"/>
        <dbReference type="ChEBI" id="CHEBI:15378"/>
        <dbReference type="ChEBI" id="CHEBI:43474"/>
        <dbReference type="ChEBI" id="CHEBI:58405"/>
        <dbReference type="ChEBI" id="CHEBI:60392"/>
        <dbReference type="EC" id="3.6.1.27"/>
    </reaction>
</comment>
<evidence type="ECO:0000256" key="2">
    <source>
        <dbReference type="ARBA" id="ARBA00010621"/>
    </source>
</evidence>
<evidence type="ECO:0000256" key="14">
    <source>
        <dbReference type="HAMAP-Rule" id="MF_01006"/>
    </source>
</evidence>
<comment type="caution">
    <text evidence="15">The sequence shown here is derived from an EMBL/GenBank/DDBJ whole genome shotgun (WGS) entry which is preliminary data.</text>
</comment>
<dbReference type="GO" id="GO:0071555">
    <property type="term" value="P:cell wall organization"/>
    <property type="evidence" value="ECO:0007669"/>
    <property type="project" value="UniProtKB-KW"/>
</dbReference>
<evidence type="ECO:0000313" key="15">
    <source>
        <dbReference type="EMBL" id="RJP14044.1"/>
    </source>
</evidence>
<keyword evidence="6 14" id="KW-0812">Transmembrane</keyword>
<dbReference type="GO" id="GO:0046677">
    <property type="term" value="P:response to antibiotic"/>
    <property type="evidence" value="ECO:0007669"/>
    <property type="project" value="UniProtKB-UniRule"/>
</dbReference>
<evidence type="ECO:0000256" key="1">
    <source>
        <dbReference type="ARBA" id="ARBA00004651"/>
    </source>
</evidence>
<feature type="transmembrane region" description="Helical" evidence="14">
    <location>
        <begin position="112"/>
        <end position="132"/>
    </location>
</feature>
<dbReference type="PANTHER" id="PTHR30622:SF2">
    <property type="entry name" value="UNDECAPRENYL-DIPHOSPHATASE"/>
    <property type="match status" value="1"/>
</dbReference>
<evidence type="ECO:0000313" key="16">
    <source>
        <dbReference type="Proteomes" id="UP000265882"/>
    </source>
</evidence>
<dbReference type="HAMAP" id="MF_01006">
    <property type="entry name" value="Undec_diphosphatase"/>
    <property type="match status" value="1"/>
</dbReference>
<evidence type="ECO:0000256" key="8">
    <source>
        <dbReference type="ARBA" id="ARBA00022989"/>
    </source>
</evidence>
<dbReference type="PANTHER" id="PTHR30622">
    <property type="entry name" value="UNDECAPRENYL-DIPHOSPHATASE"/>
    <property type="match status" value="1"/>
</dbReference>
<keyword evidence="9 14" id="KW-0472">Membrane</keyword>
<keyword evidence="7 14" id="KW-0378">Hydrolase</keyword>
<evidence type="ECO:0000256" key="3">
    <source>
        <dbReference type="ARBA" id="ARBA00012374"/>
    </source>
</evidence>
<evidence type="ECO:0000256" key="10">
    <source>
        <dbReference type="ARBA" id="ARBA00023251"/>
    </source>
</evidence>
<evidence type="ECO:0000256" key="12">
    <source>
        <dbReference type="ARBA" id="ARBA00032932"/>
    </source>
</evidence>
<feature type="transmembrane region" description="Helical" evidence="14">
    <location>
        <begin position="86"/>
        <end position="106"/>
    </location>
</feature>
<sequence>MFFIQAIILGIVQGATEFLPISSSGHLVILQNAFGMREPQVFLDVMLHVGTLSAVFFVFRRDILEMIRAAIAIARTRAFSGASGEVFLVAVIVGSIPTAVIGFVFADQFEKLFGSMTAAGAGLLVTGALLMLTEWRREEVVSLAMDGSGGIGVLQAALIGVVQGLAIIPGVSRSGSTIAAGMLLGLPRETAARFSFLLSIPAIFGALLFELKDYSPAAGAEGIGAAGVAAGTVIAAGVGIASLLLLLRVVRRGRISMFAYYCWLLGALAIAAGVMRG</sequence>
<reference evidence="15 16" key="1">
    <citation type="journal article" date="2017" name="ISME J.">
        <title>Energy and carbon metabolisms in a deep terrestrial subsurface fluid microbial community.</title>
        <authorList>
            <person name="Momper L."/>
            <person name="Jungbluth S.P."/>
            <person name="Lee M.D."/>
            <person name="Amend J.P."/>
        </authorList>
    </citation>
    <scope>NUCLEOTIDE SEQUENCE [LARGE SCALE GENOMIC DNA]</scope>
    <source>
        <strain evidence="15">SURF_5</strain>
    </source>
</reference>
<evidence type="ECO:0000256" key="5">
    <source>
        <dbReference type="ARBA" id="ARBA00022475"/>
    </source>
</evidence>
<name>A0A3A4NGD6_ABYX5</name>
<dbReference type="Proteomes" id="UP000265882">
    <property type="component" value="Unassembled WGS sequence"/>
</dbReference>
<feature type="transmembrane region" description="Helical" evidence="14">
    <location>
        <begin position="258"/>
        <end position="275"/>
    </location>
</feature>
<evidence type="ECO:0000256" key="7">
    <source>
        <dbReference type="ARBA" id="ARBA00022801"/>
    </source>
</evidence>
<feature type="transmembrane region" description="Helical" evidence="14">
    <location>
        <begin position="153"/>
        <end position="171"/>
    </location>
</feature>
<evidence type="ECO:0000256" key="11">
    <source>
        <dbReference type="ARBA" id="ARBA00032707"/>
    </source>
</evidence>
<dbReference type="AlphaFoldDB" id="A0A3A4NGD6"/>
<keyword evidence="14" id="KW-0133">Cell shape</keyword>
<evidence type="ECO:0000256" key="6">
    <source>
        <dbReference type="ARBA" id="ARBA00022692"/>
    </source>
</evidence>
<evidence type="ECO:0000256" key="9">
    <source>
        <dbReference type="ARBA" id="ARBA00023136"/>
    </source>
</evidence>
<comment type="function">
    <text evidence="14">Catalyzes the dephosphorylation of undecaprenyl diphosphate (UPP). Confers resistance to bacitracin.</text>
</comment>
<comment type="miscellaneous">
    <text evidence="14">Bacitracin is thought to be involved in the inhibition of peptidoglycan synthesis by sequestering undecaprenyl diphosphate, thereby reducing the pool of lipid carrier available.</text>
</comment>
<dbReference type="GO" id="GO:0009252">
    <property type="term" value="P:peptidoglycan biosynthetic process"/>
    <property type="evidence" value="ECO:0007669"/>
    <property type="project" value="UniProtKB-KW"/>
</dbReference>
<feature type="transmembrane region" description="Helical" evidence="14">
    <location>
        <begin position="223"/>
        <end position="246"/>
    </location>
</feature>
<dbReference type="EMBL" id="QZKU01000145">
    <property type="protein sequence ID" value="RJP14044.1"/>
    <property type="molecule type" value="Genomic_DNA"/>
</dbReference>
<keyword evidence="14" id="KW-0573">Peptidoglycan synthesis</keyword>
<comment type="similarity">
    <text evidence="2 14">Belongs to the UppP family.</text>
</comment>
<dbReference type="EC" id="3.6.1.27" evidence="3 14"/>
<evidence type="ECO:0000256" key="13">
    <source>
        <dbReference type="ARBA" id="ARBA00047594"/>
    </source>
</evidence>
<dbReference type="GO" id="GO:0005886">
    <property type="term" value="C:plasma membrane"/>
    <property type="evidence" value="ECO:0007669"/>
    <property type="project" value="UniProtKB-SubCell"/>
</dbReference>
<dbReference type="GO" id="GO:0050380">
    <property type="term" value="F:undecaprenyl-diphosphatase activity"/>
    <property type="evidence" value="ECO:0007669"/>
    <property type="project" value="UniProtKB-UniRule"/>
</dbReference>
<accession>A0A3A4NGD6</accession>
<comment type="subcellular location">
    <subcellularLocation>
        <location evidence="1 14">Cell membrane</location>
        <topology evidence="1 14">Multi-pass membrane protein</topology>
    </subcellularLocation>
</comment>
<dbReference type="Pfam" id="PF02673">
    <property type="entry name" value="BacA"/>
    <property type="match status" value="1"/>
</dbReference>
<protein>
    <recommendedName>
        <fullName evidence="4 14">Undecaprenyl-diphosphatase</fullName>
        <ecNumber evidence="3 14">3.6.1.27</ecNumber>
    </recommendedName>
    <alternativeName>
        <fullName evidence="12 14">Bacitracin resistance protein</fullName>
    </alternativeName>
    <alternativeName>
        <fullName evidence="11 14">Undecaprenyl pyrophosphate phosphatase</fullName>
    </alternativeName>
</protein>
<dbReference type="InterPro" id="IPR003824">
    <property type="entry name" value="UppP"/>
</dbReference>